<evidence type="ECO:0000256" key="1">
    <source>
        <dbReference type="ARBA" id="ARBA00022741"/>
    </source>
</evidence>
<keyword evidence="3 4" id="KW-0342">GTP-binding</keyword>
<dbReference type="NCBIfam" id="NF003828">
    <property type="entry name" value="PRK05416.1"/>
    <property type="match status" value="1"/>
</dbReference>
<dbReference type="InterPro" id="IPR053931">
    <property type="entry name" value="RapZ_C"/>
</dbReference>
<dbReference type="GO" id="GO:0005525">
    <property type="term" value="F:GTP binding"/>
    <property type="evidence" value="ECO:0007669"/>
    <property type="project" value="UniProtKB-UniRule"/>
</dbReference>
<dbReference type="Pfam" id="PF22740">
    <property type="entry name" value="PapZ_C"/>
    <property type="match status" value="1"/>
</dbReference>
<accession>C3XCI7</accession>
<protein>
    <submittedName>
        <fullName evidence="7">Uncharacterized protein</fullName>
    </submittedName>
</protein>
<evidence type="ECO:0000313" key="7">
    <source>
        <dbReference type="EMBL" id="EEO30913.1"/>
    </source>
</evidence>
<organism evidence="7 8">
    <name type="scientific">Oxalobacter formigenes OXCC13</name>
    <dbReference type="NCBI Taxonomy" id="556269"/>
    <lineage>
        <taxon>Bacteria</taxon>
        <taxon>Pseudomonadati</taxon>
        <taxon>Pseudomonadota</taxon>
        <taxon>Betaproteobacteria</taxon>
        <taxon>Burkholderiales</taxon>
        <taxon>Oxalobacteraceae</taxon>
        <taxon>Oxalobacter</taxon>
    </lineage>
</organism>
<evidence type="ECO:0000256" key="4">
    <source>
        <dbReference type="HAMAP-Rule" id="MF_00636"/>
    </source>
</evidence>
<proteinExistence type="inferred from homology"/>
<evidence type="ECO:0000256" key="2">
    <source>
        <dbReference type="ARBA" id="ARBA00022840"/>
    </source>
</evidence>
<dbReference type="Proteomes" id="UP000005089">
    <property type="component" value="Unassembled WGS sequence"/>
</dbReference>
<dbReference type="InterPro" id="IPR053930">
    <property type="entry name" value="RapZ-like_N"/>
</dbReference>
<evidence type="ECO:0000256" key="3">
    <source>
        <dbReference type="ARBA" id="ARBA00023134"/>
    </source>
</evidence>
<dbReference type="PANTHER" id="PTHR30448:SF0">
    <property type="entry name" value="RNASE ADAPTER PROTEIN RAPZ"/>
    <property type="match status" value="1"/>
</dbReference>
<evidence type="ECO:0000313" key="8">
    <source>
        <dbReference type="Proteomes" id="UP000005089"/>
    </source>
</evidence>
<keyword evidence="2 4" id="KW-0067">ATP-binding</keyword>
<gene>
    <name evidence="7" type="ORF">OFBG_01941</name>
</gene>
<evidence type="ECO:0000259" key="5">
    <source>
        <dbReference type="Pfam" id="PF03668"/>
    </source>
</evidence>
<dbReference type="eggNOG" id="COG1660">
    <property type="taxonomic scope" value="Bacteria"/>
</dbReference>
<dbReference type="SUPFAM" id="SSF52540">
    <property type="entry name" value="P-loop containing nucleoside triphosphate hydrolases"/>
    <property type="match status" value="1"/>
</dbReference>
<dbReference type="InterPro" id="IPR005337">
    <property type="entry name" value="RapZ-like"/>
</dbReference>
<dbReference type="OrthoDB" id="9784461at2"/>
<feature type="domain" description="RapZ-like N-terminal" evidence="5">
    <location>
        <begin position="1"/>
        <end position="161"/>
    </location>
</feature>
<dbReference type="InterPro" id="IPR027417">
    <property type="entry name" value="P-loop_NTPase"/>
</dbReference>
<dbReference type="GeneID" id="77134047"/>
<dbReference type="PIRSF" id="PIRSF005052">
    <property type="entry name" value="P-loopkin"/>
    <property type="match status" value="1"/>
</dbReference>
<keyword evidence="8" id="KW-1185">Reference proteome</keyword>
<feature type="binding site" evidence="4">
    <location>
        <begin position="57"/>
        <end position="60"/>
    </location>
    <ligand>
        <name>GTP</name>
        <dbReference type="ChEBI" id="CHEBI:37565"/>
    </ligand>
</feature>
<dbReference type="GO" id="GO:0005524">
    <property type="term" value="F:ATP binding"/>
    <property type="evidence" value="ECO:0007669"/>
    <property type="project" value="UniProtKB-UniRule"/>
</dbReference>
<feature type="binding site" evidence="4">
    <location>
        <begin position="8"/>
        <end position="15"/>
    </location>
    <ligand>
        <name>ATP</name>
        <dbReference type="ChEBI" id="CHEBI:30616"/>
    </ligand>
</feature>
<dbReference type="AlphaFoldDB" id="C3XCI7"/>
<reference evidence="7 8" key="1">
    <citation type="submission" date="2009-02" db="EMBL/GenBank/DDBJ databases">
        <title>The Genome Sequence of Oxalobacter formigenes OXCC13.</title>
        <authorList>
            <consortium name="The Broad Institute Genome Sequencing Platform"/>
            <person name="Ward D."/>
            <person name="Young S.K."/>
            <person name="Kodira C.D."/>
            <person name="Zeng Q."/>
            <person name="Koehrsen M."/>
            <person name="Alvarado L."/>
            <person name="Berlin A."/>
            <person name="Borenstein D."/>
            <person name="Chen Z."/>
            <person name="Engels R."/>
            <person name="Freedman E."/>
            <person name="Gellesch M."/>
            <person name="Goldberg J."/>
            <person name="Griggs A."/>
            <person name="Gujja S."/>
            <person name="Heiman D."/>
            <person name="Hepburn T."/>
            <person name="Howarth C."/>
            <person name="Jen D."/>
            <person name="Larson L."/>
            <person name="Lewis B."/>
            <person name="Mehta T."/>
            <person name="Park D."/>
            <person name="Pearson M."/>
            <person name="Roberts A."/>
            <person name="Saif S."/>
            <person name="Shea T."/>
            <person name="Shenoy N."/>
            <person name="Sisk P."/>
            <person name="Stolte C."/>
            <person name="Sykes S."/>
            <person name="Walk T."/>
            <person name="White J."/>
            <person name="Yandava C."/>
            <person name="Allison M.J."/>
            <person name="Lander E."/>
            <person name="Nusbaum C."/>
            <person name="Galagan J."/>
            <person name="Birren B."/>
        </authorList>
    </citation>
    <scope>NUCLEOTIDE SEQUENCE [LARGE SCALE GENOMIC DNA]</scope>
    <source>
        <strain evidence="7 8">OXCC13</strain>
    </source>
</reference>
<feature type="domain" description="RapZ C-terminal" evidence="6">
    <location>
        <begin position="169"/>
        <end position="286"/>
    </location>
</feature>
<dbReference type="RefSeq" id="WP_005882487.1">
    <property type="nucleotide sequence ID" value="NZ_CP019430.1"/>
</dbReference>
<dbReference type="HOGENOM" id="CLU_059558_1_1_4"/>
<dbReference type="PANTHER" id="PTHR30448">
    <property type="entry name" value="RNASE ADAPTER PROTEIN RAPZ"/>
    <property type="match status" value="1"/>
</dbReference>
<keyword evidence="1 4" id="KW-0547">Nucleotide-binding</keyword>
<sequence>MQIIIITGISGSGKSVALNALEDAGYFCVDNLPPVLLSRLVETRLEDNEDKLAVAVDSRSAASLTDLPKSVIELKNQGHAVHVLFLTADDHSLITRFSETRRSHPLSHRLPKGTSLSDDRTLVEAIREERAMMSDIQMIGQVIDTSNSNSNQLRNRVKELVEIEQSPLTLHFESFGFKFGVPLDADIIFDVRSLPNPYYDVRLRPLTGKDKPVIEFLESQADVAELLKDIRDFVEKWLPSFRRDNRSYLTVALGCTGGQHRSVYMVEQLARHFMKKEQVVTRHRELTGSR</sequence>
<dbReference type="EMBL" id="GG658170">
    <property type="protein sequence ID" value="EEO30913.1"/>
    <property type="molecule type" value="Genomic_DNA"/>
</dbReference>
<dbReference type="HAMAP" id="MF_00636">
    <property type="entry name" value="RapZ_like"/>
    <property type="match status" value="1"/>
</dbReference>
<evidence type="ECO:0000259" key="6">
    <source>
        <dbReference type="Pfam" id="PF22740"/>
    </source>
</evidence>
<dbReference type="Pfam" id="PF03668">
    <property type="entry name" value="RapZ-like_N"/>
    <property type="match status" value="1"/>
</dbReference>
<dbReference type="STRING" id="847.BRW83_0137"/>
<name>C3XCI7_OXAFO</name>